<dbReference type="GO" id="GO:0007094">
    <property type="term" value="P:mitotic spindle assembly checkpoint signaling"/>
    <property type="evidence" value="ECO:0007669"/>
    <property type="project" value="TreeGrafter"/>
</dbReference>
<dbReference type="InterPro" id="IPR046362">
    <property type="entry name" value="Zw10/DSL1_C_sf"/>
</dbReference>
<evidence type="ECO:0000313" key="2">
    <source>
        <dbReference type="Proteomes" id="UP000188320"/>
    </source>
</evidence>
<name>A0A1R1PK12_ZANCU</name>
<dbReference type="GO" id="GO:0006888">
    <property type="term" value="P:endoplasmic reticulum to Golgi vesicle-mediated transport"/>
    <property type="evidence" value="ECO:0007669"/>
    <property type="project" value="TreeGrafter"/>
</dbReference>
<evidence type="ECO:0000313" key="1">
    <source>
        <dbReference type="EMBL" id="OMH81306.1"/>
    </source>
</evidence>
<dbReference type="EMBL" id="LSSK01000931">
    <property type="protein sequence ID" value="OMH81306.1"/>
    <property type="molecule type" value="Genomic_DNA"/>
</dbReference>
<gene>
    <name evidence="1" type="ORF">AX774_g5250</name>
</gene>
<dbReference type="PANTHER" id="PTHR12205:SF0">
    <property type="entry name" value="CENTROMERE_KINETOCHORE PROTEIN ZW10 HOMOLOG"/>
    <property type="match status" value="1"/>
</dbReference>
<proteinExistence type="predicted"/>
<dbReference type="Proteomes" id="UP000188320">
    <property type="component" value="Unassembled WGS sequence"/>
</dbReference>
<dbReference type="GO" id="GO:0005737">
    <property type="term" value="C:cytoplasm"/>
    <property type="evidence" value="ECO:0007669"/>
    <property type="project" value="GOC"/>
</dbReference>
<dbReference type="OrthoDB" id="534815at2759"/>
<sequence length="498" mass="57059">MLVDFVNQELVSNSDKYKWIREIFKFTNDADDHMASKDWYVSIFNGFDERKFTISEYERQTNEFEAKLVAVGVLLPSENIFSKNIRLDYTKYKAKIILDKIRSEVLKPDFEEVQTKELTPNEYFSLLDNSNHSIKGFSDKFLTKIPPITISKAAFHLVQQCIELLSLEIRISDNNEISSDLSARLVSNDAEEQAGSLSPLPHTAFIKKSITTLFEIYTCLRYNYHYKNITKIGHLCVVYFNDMMYLTLFAEYLLSMDYLDPKAVKEKELIQLMTDSGKQVLELWLHKTCASEIKSIIDQIRGFDNIQSANSYKVSEIKTALKKVVYYISKTSSSINKALVTKEIHNLIVGYLLDLFLNCVIDELCKLNSIGARESEILNELLDFNNMVLGADVPGTDEFEINATYINSLEKYHQIIDILVLNMKDIVKRHKLGLLASVDSNTVHINIFNFEYFKDSCSIILAKKDGKEREKKEKSEETPDLATHGISRCVNQSASCAG</sequence>
<reference evidence="2" key="1">
    <citation type="submission" date="2017-01" db="EMBL/GenBank/DDBJ databases">
        <authorList>
            <person name="Wang Y."/>
            <person name="White M."/>
            <person name="Kvist S."/>
            <person name="Moncalvo J.-M."/>
        </authorList>
    </citation>
    <scope>NUCLEOTIDE SEQUENCE [LARGE SCALE GENOMIC DNA]</scope>
    <source>
        <strain evidence="2">COL-18-3</strain>
    </source>
</reference>
<comment type="caution">
    <text evidence="1">The sequence shown here is derived from an EMBL/GenBank/DDBJ whole genome shotgun (WGS) entry which is preliminary data.</text>
</comment>
<dbReference type="Gene3D" id="1.10.357.150">
    <property type="match status" value="1"/>
</dbReference>
<organism evidence="1 2">
    <name type="scientific">Zancudomyces culisetae</name>
    <name type="common">Gut fungus</name>
    <name type="synonym">Smittium culisetae</name>
    <dbReference type="NCBI Taxonomy" id="1213189"/>
    <lineage>
        <taxon>Eukaryota</taxon>
        <taxon>Fungi</taxon>
        <taxon>Fungi incertae sedis</taxon>
        <taxon>Zoopagomycota</taxon>
        <taxon>Kickxellomycotina</taxon>
        <taxon>Harpellomycetes</taxon>
        <taxon>Harpellales</taxon>
        <taxon>Legeriomycetaceae</taxon>
        <taxon>Zancudomyces</taxon>
    </lineage>
</organism>
<dbReference type="AlphaFoldDB" id="A0A1R1PK12"/>
<accession>A0A1R1PK12</accession>
<dbReference type="GO" id="GO:1990423">
    <property type="term" value="C:RZZ complex"/>
    <property type="evidence" value="ECO:0007669"/>
    <property type="project" value="TreeGrafter"/>
</dbReference>
<protein>
    <submittedName>
        <fullName evidence="1">Uncharacterized protein</fullName>
    </submittedName>
</protein>
<keyword evidence="2" id="KW-1185">Reference proteome</keyword>
<dbReference type="PANTHER" id="PTHR12205">
    <property type="entry name" value="CENTROMERE/KINETOCHORE PROTEIN ZW10"/>
    <property type="match status" value="1"/>
</dbReference>